<keyword evidence="3" id="KW-0238">DNA-binding</keyword>
<comment type="caution">
    <text evidence="6">The sequence shown here is derived from an EMBL/GenBank/DDBJ whole genome shotgun (WGS) entry which is preliminary data.</text>
</comment>
<dbReference type="Gene3D" id="1.10.10.10">
    <property type="entry name" value="Winged helix-like DNA-binding domain superfamily/Winged helix DNA-binding domain"/>
    <property type="match status" value="1"/>
</dbReference>
<dbReference type="Pfam" id="PF03466">
    <property type="entry name" value="LysR_substrate"/>
    <property type="match status" value="1"/>
</dbReference>
<reference evidence="6 7" key="1">
    <citation type="submission" date="2020-10" db="EMBL/GenBank/DDBJ databases">
        <title>Ramlibacter sp. HM2 16S ribosomal RNA gene Genome sequencing and assembly.</title>
        <authorList>
            <person name="Kang M."/>
        </authorList>
    </citation>
    <scope>NUCLEOTIDE SEQUENCE [LARGE SCALE GENOMIC DNA]</scope>
    <source>
        <strain evidence="6 7">HM2</strain>
    </source>
</reference>
<accession>A0ABR9S649</accession>
<dbReference type="InterPro" id="IPR036390">
    <property type="entry name" value="WH_DNA-bd_sf"/>
</dbReference>
<evidence type="ECO:0000313" key="7">
    <source>
        <dbReference type="Proteomes" id="UP000806285"/>
    </source>
</evidence>
<keyword evidence="7" id="KW-1185">Reference proteome</keyword>
<dbReference type="PROSITE" id="PS50931">
    <property type="entry name" value="HTH_LYSR"/>
    <property type="match status" value="1"/>
</dbReference>
<evidence type="ECO:0000256" key="1">
    <source>
        <dbReference type="ARBA" id="ARBA00009437"/>
    </source>
</evidence>
<organism evidence="6 7">
    <name type="scientific">Ramlibacter pallidus</name>
    <dbReference type="NCBI Taxonomy" id="2780087"/>
    <lineage>
        <taxon>Bacteria</taxon>
        <taxon>Pseudomonadati</taxon>
        <taxon>Pseudomonadota</taxon>
        <taxon>Betaproteobacteria</taxon>
        <taxon>Burkholderiales</taxon>
        <taxon>Comamonadaceae</taxon>
        <taxon>Ramlibacter</taxon>
    </lineage>
</organism>
<evidence type="ECO:0000256" key="2">
    <source>
        <dbReference type="ARBA" id="ARBA00023015"/>
    </source>
</evidence>
<dbReference type="RefSeq" id="WP_193677606.1">
    <property type="nucleotide sequence ID" value="NZ_JADDIV010000004.1"/>
</dbReference>
<comment type="similarity">
    <text evidence="1">Belongs to the LysR transcriptional regulatory family.</text>
</comment>
<dbReference type="Proteomes" id="UP000806285">
    <property type="component" value="Unassembled WGS sequence"/>
</dbReference>
<proteinExistence type="inferred from homology"/>
<dbReference type="CDD" id="cd08432">
    <property type="entry name" value="PBP2_GcdR_TrpI_HvrB_AmpR_like"/>
    <property type="match status" value="1"/>
</dbReference>
<evidence type="ECO:0000259" key="5">
    <source>
        <dbReference type="PROSITE" id="PS50931"/>
    </source>
</evidence>
<dbReference type="SUPFAM" id="SSF53850">
    <property type="entry name" value="Periplasmic binding protein-like II"/>
    <property type="match status" value="1"/>
</dbReference>
<dbReference type="InterPro" id="IPR005119">
    <property type="entry name" value="LysR_subst-bd"/>
</dbReference>
<evidence type="ECO:0000313" key="6">
    <source>
        <dbReference type="EMBL" id="MBE7368995.1"/>
    </source>
</evidence>
<dbReference type="SUPFAM" id="SSF46785">
    <property type="entry name" value="Winged helix' DNA-binding domain"/>
    <property type="match status" value="1"/>
</dbReference>
<keyword evidence="2" id="KW-0805">Transcription regulation</keyword>
<dbReference type="InterPro" id="IPR000847">
    <property type="entry name" value="LysR_HTH_N"/>
</dbReference>
<sequence>MSESISSIRPRRALPSLVALRAFEAAAAHLSVQRAAAELHVTPTAVTHQIRALEEDLATVLFLRKPRQLVLTPAGTRLAEALREGLDTIAAGVRSARQDTPHRVVTLSATTAFAARWVLPRLGALHAACPQVTLRIHASEAVADLRRGDADLAIRFGDGRWPGLATQFLGEERYAVMCGPAVRLRTPKDLEKVPLIHFDWGANATAPATWPNWARKAGIPQPARWAAARTGLSFSDEAQAMSATLAGLGAGLLSLTLTEAERSSGMLVQPLGPVLTTGSYHLAAVEGHEDAPGVREVWAWIAAESPALRQA</sequence>
<dbReference type="EMBL" id="JADDIV010000004">
    <property type="protein sequence ID" value="MBE7368995.1"/>
    <property type="molecule type" value="Genomic_DNA"/>
</dbReference>
<dbReference type="PANTHER" id="PTHR30537">
    <property type="entry name" value="HTH-TYPE TRANSCRIPTIONAL REGULATOR"/>
    <property type="match status" value="1"/>
</dbReference>
<dbReference type="PANTHER" id="PTHR30537:SF74">
    <property type="entry name" value="HTH-TYPE TRANSCRIPTIONAL REGULATOR TRPI"/>
    <property type="match status" value="1"/>
</dbReference>
<dbReference type="InterPro" id="IPR058163">
    <property type="entry name" value="LysR-type_TF_proteobact-type"/>
</dbReference>
<evidence type="ECO:0000256" key="4">
    <source>
        <dbReference type="ARBA" id="ARBA00023163"/>
    </source>
</evidence>
<gene>
    <name evidence="6" type="ORF">IM787_15640</name>
</gene>
<feature type="domain" description="HTH lysR-type" evidence="5">
    <location>
        <begin position="15"/>
        <end position="72"/>
    </location>
</feature>
<protein>
    <submittedName>
        <fullName evidence="6">LysR family transcriptional regulator</fullName>
    </submittedName>
</protein>
<evidence type="ECO:0000256" key="3">
    <source>
        <dbReference type="ARBA" id="ARBA00023125"/>
    </source>
</evidence>
<keyword evidence="4" id="KW-0804">Transcription</keyword>
<dbReference type="Gene3D" id="3.40.190.10">
    <property type="entry name" value="Periplasmic binding protein-like II"/>
    <property type="match status" value="2"/>
</dbReference>
<dbReference type="Pfam" id="PF00126">
    <property type="entry name" value="HTH_1"/>
    <property type="match status" value="1"/>
</dbReference>
<name>A0ABR9S649_9BURK</name>
<dbReference type="InterPro" id="IPR036388">
    <property type="entry name" value="WH-like_DNA-bd_sf"/>
</dbReference>